<dbReference type="EMBL" id="JAWDGP010006608">
    <property type="protein sequence ID" value="KAK3737975.1"/>
    <property type="molecule type" value="Genomic_DNA"/>
</dbReference>
<dbReference type="Pfam" id="PF00001">
    <property type="entry name" value="7tm_1"/>
    <property type="match status" value="1"/>
</dbReference>
<evidence type="ECO:0000256" key="5">
    <source>
        <dbReference type="SAM" id="Phobius"/>
    </source>
</evidence>
<dbReference type="GO" id="GO:0016020">
    <property type="term" value="C:membrane"/>
    <property type="evidence" value="ECO:0007669"/>
    <property type="project" value="UniProtKB-SubCell"/>
</dbReference>
<dbReference type="InterPro" id="IPR017452">
    <property type="entry name" value="GPCR_Rhodpsn_7TM"/>
</dbReference>
<dbReference type="AlphaFoldDB" id="A0AAE1CUT0"/>
<evidence type="ECO:0000259" key="6">
    <source>
        <dbReference type="PROSITE" id="PS50262"/>
    </source>
</evidence>
<feature type="transmembrane region" description="Helical" evidence="5">
    <location>
        <begin position="115"/>
        <end position="136"/>
    </location>
</feature>
<evidence type="ECO:0000256" key="1">
    <source>
        <dbReference type="ARBA" id="ARBA00004370"/>
    </source>
</evidence>
<keyword evidence="2 5" id="KW-0812">Transmembrane</keyword>
<feature type="domain" description="G-protein coupled receptors family 1 profile" evidence="6">
    <location>
        <begin position="16"/>
        <end position="271"/>
    </location>
</feature>
<protein>
    <recommendedName>
        <fullName evidence="6">G-protein coupled receptors family 1 profile domain-containing protein</fullName>
    </recommendedName>
</protein>
<proteinExistence type="predicted"/>
<comment type="caution">
    <text evidence="7">The sequence shown here is derived from an EMBL/GenBank/DDBJ whole genome shotgun (WGS) entry which is preliminary data.</text>
</comment>
<dbReference type="CDD" id="cd00637">
    <property type="entry name" value="7tm_classA_rhodopsin-like"/>
    <property type="match status" value="1"/>
</dbReference>
<feature type="transmembrane region" description="Helical" evidence="5">
    <location>
        <begin position="31"/>
        <end position="47"/>
    </location>
</feature>
<keyword evidence="4 5" id="KW-0472">Membrane</keyword>
<feature type="transmembrane region" description="Helical" evidence="5">
    <location>
        <begin position="215"/>
        <end position="237"/>
    </location>
</feature>
<keyword evidence="8" id="KW-1185">Reference proteome</keyword>
<accession>A0AAE1CUT0</accession>
<organism evidence="7 8">
    <name type="scientific">Elysia crispata</name>
    <name type="common">lettuce slug</name>
    <dbReference type="NCBI Taxonomy" id="231223"/>
    <lineage>
        <taxon>Eukaryota</taxon>
        <taxon>Metazoa</taxon>
        <taxon>Spiralia</taxon>
        <taxon>Lophotrochozoa</taxon>
        <taxon>Mollusca</taxon>
        <taxon>Gastropoda</taxon>
        <taxon>Heterobranchia</taxon>
        <taxon>Euthyneura</taxon>
        <taxon>Panpulmonata</taxon>
        <taxon>Sacoglossa</taxon>
        <taxon>Placobranchoidea</taxon>
        <taxon>Plakobranchidae</taxon>
        <taxon>Elysia</taxon>
    </lineage>
</organism>
<evidence type="ECO:0000256" key="3">
    <source>
        <dbReference type="ARBA" id="ARBA00022989"/>
    </source>
</evidence>
<evidence type="ECO:0000256" key="4">
    <source>
        <dbReference type="ARBA" id="ARBA00023136"/>
    </source>
</evidence>
<gene>
    <name evidence="7" type="ORF">RRG08_010023</name>
</gene>
<keyword evidence="3 5" id="KW-1133">Transmembrane helix</keyword>
<evidence type="ECO:0000313" key="7">
    <source>
        <dbReference type="EMBL" id="KAK3737975.1"/>
    </source>
</evidence>
<dbReference type="SUPFAM" id="SSF81321">
    <property type="entry name" value="Family A G protein-coupled receptor-like"/>
    <property type="match status" value="1"/>
</dbReference>
<name>A0AAE1CUT0_9GAST</name>
<dbReference type="PROSITE" id="PS50262">
    <property type="entry name" value="G_PROTEIN_RECEP_F1_2"/>
    <property type="match status" value="1"/>
</dbReference>
<evidence type="ECO:0000256" key="2">
    <source>
        <dbReference type="ARBA" id="ARBA00022692"/>
    </source>
</evidence>
<comment type="subcellular location">
    <subcellularLocation>
        <location evidence="1">Membrane</location>
    </subcellularLocation>
</comment>
<dbReference type="Proteomes" id="UP001283361">
    <property type="component" value="Unassembled WGS sequence"/>
</dbReference>
<dbReference type="Gene3D" id="1.20.1070.10">
    <property type="entry name" value="Rhodopsin 7-helix transmembrane proteins"/>
    <property type="match status" value="1"/>
</dbReference>
<feature type="transmembrane region" description="Helical" evidence="5">
    <location>
        <begin position="257"/>
        <end position="278"/>
    </location>
</feature>
<feature type="transmembrane region" description="Helical" evidence="5">
    <location>
        <begin position="156"/>
        <end position="180"/>
    </location>
</feature>
<dbReference type="InterPro" id="IPR000276">
    <property type="entry name" value="GPCR_Rhodpsn"/>
</dbReference>
<dbReference type="GO" id="GO:0004930">
    <property type="term" value="F:G protein-coupled receptor activity"/>
    <property type="evidence" value="ECO:0007669"/>
    <property type="project" value="InterPro"/>
</dbReference>
<feature type="transmembrane region" description="Helical" evidence="5">
    <location>
        <begin position="81"/>
        <end position="103"/>
    </location>
</feature>
<evidence type="ECO:0000313" key="8">
    <source>
        <dbReference type="Proteomes" id="UP001283361"/>
    </source>
</evidence>
<sequence>MKIFAFVCFEFLAVLLNLAFAIAVWTRSIMGEFLKVILMGLVFVNLLNNAQCMALDLSMAVGIYLGWPICFTQFVNAQFCIYATLMLVTVINIERIVAIKWPLRYPTYFNKKKAALALVCIFISAMTLSLVGLPDLVRQYERSVICLPTDLYPQRYATYLLCAVCTVLLLVVLASFMLNARVLISFTRQKLARVDNIPSLATRKLTRSTVVASRIAFASAFLYTWSIGFMMSFLFWISITGCDDVCHAEGDYAMAAALVQLAFTIQDPLVFFISIAKWSSLKRRLLRLFGAQGATSQVAPLSSDLQGSSQQQTLQLATSEISSQPAKTALKPEGSLKITSLDLPLRA</sequence>
<reference evidence="7" key="1">
    <citation type="journal article" date="2023" name="G3 (Bethesda)">
        <title>A reference genome for the long-term kleptoplast-retaining sea slug Elysia crispata morphotype clarki.</title>
        <authorList>
            <person name="Eastman K.E."/>
            <person name="Pendleton A.L."/>
            <person name="Shaikh M.A."/>
            <person name="Suttiyut T."/>
            <person name="Ogas R."/>
            <person name="Tomko P."/>
            <person name="Gavelis G."/>
            <person name="Widhalm J.R."/>
            <person name="Wisecaver J.H."/>
        </authorList>
    </citation>
    <scope>NUCLEOTIDE SEQUENCE</scope>
    <source>
        <strain evidence="7">ECLA1</strain>
    </source>
</reference>